<feature type="transmembrane region" description="Helical" evidence="2">
    <location>
        <begin position="166"/>
        <end position="185"/>
    </location>
</feature>
<organism evidence="3 4">
    <name type="scientific">Actinopolymorpha cephalotaxi</name>
    <dbReference type="NCBI Taxonomy" id="504797"/>
    <lineage>
        <taxon>Bacteria</taxon>
        <taxon>Bacillati</taxon>
        <taxon>Actinomycetota</taxon>
        <taxon>Actinomycetes</taxon>
        <taxon>Propionibacteriales</taxon>
        <taxon>Actinopolymorphaceae</taxon>
        <taxon>Actinopolymorpha</taxon>
    </lineage>
</organism>
<feature type="transmembrane region" description="Helical" evidence="2">
    <location>
        <begin position="142"/>
        <end position="160"/>
    </location>
</feature>
<reference evidence="3 4" key="1">
    <citation type="submission" date="2016-10" db="EMBL/GenBank/DDBJ databases">
        <authorList>
            <person name="de Groot N.N."/>
        </authorList>
    </citation>
    <scope>NUCLEOTIDE SEQUENCE [LARGE SCALE GENOMIC DNA]</scope>
    <source>
        <strain evidence="3 4">CPCC 202808</strain>
    </source>
</reference>
<protein>
    <recommendedName>
        <fullName evidence="5">DUF3043 domain-containing protein</fullName>
    </recommendedName>
</protein>
<sequence length="235" mass="26521">METRVGFAGGSGRGPRRSPPGPGWGADLPDRYSVGVFRRHTTTEAPAETATEPTPSEKTGGSGGKGRPTPKRREAEQARKTRVSAPRDRKEAIRQQREKSRSERARMQQAMATGDERYLPARDKGPVRRFVRDYVDSRRTPAEYLLPYFLVIFIFMTLPMPQVRVVATYLWLVAIIIVPLDLVLLGRRLKKGLREQFPNESHRGALSYGIMRSTQIRRLRMPKPQVKPGGEKISA</sequence>
<keyword evidence="2" id="KW-1133">Transmembrane helix</keyword>
<dbReference type="InterPro" id="IPR021403">
    <property type="entry name" value="DUF3043"/>
</dbReference>
<evidence type="ECO:0000256" key="1">
    <source>
        <dbReference type="SAM" id="MobiDB-lite"/>
    </source>
</evidence>
<feature type="compositionally biased region" description="Low complexity" evidence="1">
    <location>
        <begin position="43"/>
        <end position="54"/>
    </location>
</feature>
<evidence type="ECO:0008006" key="5">
    <source>
        <dbReference type="Google" id="ProtNLM"/>
    </source>
</evidence>
<dbReference type="EMBL" id="FOOI01000005">
    <property type="protein sequence ID" value="SFG29689.1"/>
    <property type="molecule type" value="Genomic_DNA"/>
</dbReference>
<name>A0A1I2QQY1_9ACTN</name>
<dbReference type="OrthoDB" id="5194448at2"/>
<keyword evidence="2" id="KW-0472">Membrane</keyword>
<dbReference type="Proteomes" id="UP000199052">
    <property type="component" value="Unassembled WGS sequence"/>
</dbReference>
<evidence type="ECO:0000256" key="2">
    <source>
        <dbReference type="SAM" id="Phobius"/>
    </source>
</evidence>
<accession>A0A1I2QQY1</accession>
<proteinExistence type="predicted"/>
<feature type="compositionally biased region" description="Basic and acidic residues" evidence="1">
    <location>
        <begin position="71"/>
        <end position="106"/>
    </location>
</feature>
<dbReference type="STRING" id="504797.SAMN05421678_10524"/>
<dbReference type="AlphaFoldDB" id="A0A1I2QQY1"/>
<gene>
    <name evidence="3" type="ORF">SAMN05421678_10524</name>
</gene>
<feature type="region of interest" description="Disordered" evidence="1">
    <location>
        <begin position="1"/>
        <end position="111"/>
    </location>
</feature>
<evidence type="ECO:0000313" key="4">
    <source>
        <dbReference type="Proteomes" id="UP000199052"/>
    </source>
</evidence>
<keyword evidence="2" id="KW-0812">Transmembrane</keyword>
<evidence type="ECO:0000313" key="3">
    <source>
        <dbReference type="EMBL" id="SFG29689.1"/>
    </source>
</evidence>
<dbReference type="Pfam" id="PF11241">
    <property type="entry name" value="DUF3043"/>
    <property type="match status" value="1"/>
</dbReference>